<evidence type="ECO:0000256" key="1">
    <source>
        <dbReference type="SAM" id="MobiDB-lite"/>
    </source>
</evidence>
<keyword evidence="3" id="KW-1185">Reference proteome</keyword>
<dbReference type="AlphaFoldDB" id="A0A6H5G0P2"/>
<protein>
    <submittedName>
        <fullName evidence="2">Uncharacterized protein</fullName>
    </submittedName>
</protein>
<organism evidence="2 3">
    <name type="scientific">Nesidiocoris tenuis</name>
    <dbReference type="NCBI Taxonomy" id="355587"/>
    <lineage>
        <taxon>Eukaryota</taxon>
        <taxon>Metazoa</taxon>
        <taxon>Ecdysozoa</taxon>
        <taxon>Arthropoda</taxon>
        <taxon>Hexapoda</taxon>
        <taxon>Insecta</taxon>
        <taxon>Pterygota</taxon>
        <taxon>Neoptera</taxon>
        <taxon>Paraneoptera</taxon>
        <taxon>Hemiptera</taxon>
        <taxon>Heteroptera</taxon>
        <taxon>Panheteroptera</taxon>
        <taxon>Cimicomorpha</taxon>
        <taxon>Miridae</taxon>
        <taxon>Dicyphina</taxon>
        <taxon>Nesidiocoris</taxon>
    </lineage>
</organism>
<accession>A0A6H5G0P2</accession>
<gene>
    <name evidence="2" type="ORF">NTEN_LOCUS2116</name>
</gene>
<dbReference type="Proteomes" id="UP000479000">
    <property type="component" value="Unassembled WGS sequence"/>
</dbReference>
<dbReference type="OrthoDB" id="6416577at2759"/>
<sequence>VNIERKRNLYKISSNLPKQEGGVSYACAQRNFLKCPLLLSEQSFSDFHVPSLDCVVDGQNKYICFSRIRQKKGSRTIAHNKVNGSIVIVLKSRIGTELQKKLFLIHIYSESLPEQVSVCPLRPSVQHQAGSQPNKDSSTKKSGKHSLPKKNLPEQNNFREEPSLTHSKRNAINLERIKYKFSKFDISETTRTSAISIAVHKHNWRSFHICKQISLTFVPIPNRKSNAGRPSGV</sequence>
<evidence type="ECO:0000313" key="3">
    <source>
        <dbReference type="Proteomes" id="UP000479000"/>
    </source>
</evidence>
<feature type="compositionally biased region" description="Polar residues" evidence="1">
    <location>
        <begin position="125"/>
        <end position="136"/>
    </location>
</feature>
<name>A0A6H5G0P2_9HEMI</name>
<feature type="non-terminal residue" evidence="2">
    <location>
        <position position="1"/>
    </location>
</feature>
<dbReference type="EMBL" id="CADCXU010003287">
    <property type="protein sequence ID" value="CAA9995325.1"/>
    <property type="molecule type" value="Genomic_DNA"/>
</dbReference>
<proteinExistence type="predicted"/>
<evidence type="ECO:0000313" key="2">
    <source>
        <dbReference type="EMBL" id="CAA9995325.1"/>
    </source>
</evidence>
<feature type="region of interest" description="Disordered" evidence="1">
    <location>
        <begin position="124"/>
        <end position="167"/>
    </location>
</feature>
<reference evidence="2 3" key="1">
    <citation type="submission" date="2020-02" db="EMBL/GenBank/DDBJ databases">
        <authorList>
            <person name="Ferguson B K."/>
        </authorList>
    </citation>
    <scope>NUCLEOTIDE SEQUENCE [LARGE SCALE GENOMIC DNA]</scope>
</reference>